<gene>
    <name evidence="2" type="ORF">GCM10022407_29960</name>
</gene>
<keyword evidence="1" id="KW-0812">Transmembrane</keyword>
<dbReference type="RefSeq" id="WP_345125668.1">
    <property type="nucleotide sequence ID" value="NZ_BAABDI010000022.1"/>
</dbReference>
<evidence type="ECO:0000313" key="2">
    <source>
        <dbReference type="EMBL" id="GAA3982680.1"/>
    </source>
</evidence>
<keyword evidence="1" id="KW-0472">Membrane</keyword>
<evidence type="ECO:0000256" key="1">
    <source>
        <dbReference type="SAM" id="Phobius"/>
    </source>
</evidence>
<keyword evidence="1" id="KW-1133">Transmembrane helix</keyword>
<protein>
    <submittedName>
        <fullName evidence="2">Uncharacterized protein</fullName>
    </submittedName>
</protein>
<organism evidence="2 3">
    <name type="scientific">Hymenobacter antarcticus</name>
    <dbReference type="NCBI Taxonomy" id="486270"/>
    <lineage>
        <taxon>Bacteria</taxon>
        <taxon>Pseudomonadati</taxon>
        <taxon>Bacteroidota</taxon>
        <taxon>Cytophagia</taxon>
        <taxon>Cytophagales</taxon>
        <taxon>Hymenobacteraceae</taxon>
        <taxon>Hymenobacter</taxon>
    </lineage>
</organism>
<dbReference type="Proteomes" id="UP001501556">
    <property type="component" value="Unassembled WGS sequence"/>
</dbReference>
<feature type="transmembrane region" description="Helical" evidence="1">
    <location>
        <begin position="47"/>
        <end position="74"/>
    </location>
</feature>
<dbReference type="EMBL" id="BAABDI010000022">
    <property type="protein sequence ID" value="GAA3982680.1"/>
    <property type="molecule type" value="Genomic_DNA"/>
</dbReference>
<feature type="transmembrane region" description="Helical" evidence="1">
    <location>
        <begin position="86"/>
        <end position="107"/>
    </location>
</feature>
<feature type="transmembrane region" description="Helical" evidence="1">
    <location>
        <begin position="21"/>
        <end position="41"/>
    </location>
</feature>
<accession>A0ABP7QHM3</accession>
<proteinExistence type="predicted"/>
<feature type="transmembrane region" description="Helical" evidence="1">
    <location>
        <begin position="119"/>
        <end position="137"/>
    </location>
</feature>
<comment type="caution">
    <text evidence="2">The sequence shown here is derived from an EMBL/GenBank/DDBJ whole genome shotgun (WGS) entry which is preliminary data.</text>
</comment>
<name>A0ABP7QHM3_9BACT</name>
<evidence type="ECO:0000313" key="3">
    <source>
        <dbReference type="Proteomes" id="UP001501556"/>
    </source>
</evidence>
<reference evidence="3" key="1">
    <citation type="journal article" date="2019" name="Int. J. Syst. Evol. Microbiol.">
        <title>The Global Catalogue of Microorganisms (GCM) 10K type strain sequencing project: providing services to taxonomists for standard genome sequencing and annotation.</title>
        <authorList>
            <consortium name="The Broad Institute Genomics Platform"/>
            <consortium name="The Broad Institute Genome Sequencing Center for Infectious Disease"/>
            <person name="Wu L."/>
            <person name="Ma J."/>
        </authorList>
    </citation>
    <scope>NUCLEOTIDE SEQUENCE [LARGE SCALE GENOMIC DNA]</scope>
    <source>
        <strain evidence="3">JCM 17217</strain>
    </source>
</reference>
<keyword evidence="3" id="KW-1185">Reference proteome</keyword>
<sequence>MALNYATATPLAQPSPLARTLYVWLFSNLGGTALLVLDFGLEHPGDVGVPLLIGLMTALISLAYVPLALPFFALAQRACVGWKCRILAVSGVIVVFGLANFLLLQWLPIGTLGSLLNISQPYLGAALLTVAWLYWPLGVARPVRFKPKAAAGLLGVWWSSPRRAKLVH</sequence>